<feature type="region of interest" description="Disordered" evidence="4">
    <location>
        <begin position="246"/>
        <end position="334"/>
    </location>
</feature>
<dbReference type="InterPro" id="IPR013761">
    <property type="entry name" value="SAM/pointed_sf"/>
</dbReference>
<dbReference type="Gene3D" id="1.10.150.50">
    <property type="entry name" value="Transcription Factor, Ets-1"/>
    <property type="match status" value="1"/>
</dbReference>
<feature type="compositionally biased region" description="Low complexity" evidence="4">
    <location>
        <begin position="263"/>
        <end position="311"/>
    </location>
</feature>
<dbReference type="SUPFAM" id="SSF47769">
    <property type="entry name" value="SAM/Pointed domain"/>
    <property type="match status" value="1"/>
</dbReference>
<feature type="coiled-coil region" evidence="3">
    <location>
        <begin position="337"/>
        <end position="448"/>
    </location>
</feature>
<sequence length="591" mass="65699">MMFAHDEIFDEQKEQERLHLWLKSSGLAKYFETLVENEFDCLRSVAHISAADLMDMGITKIGARRKFLICTKELRESLAQSNVMNHWDPVIKPQATFGTPTKIGQLDLSSTIPAVSSHFSSATKPTFDEVKKPATDLPNLATPTEKKNGHRLDPIPGRPITSMALLDTDELSLESDSLPSRPRGPRPSSATRGGSARKRPSSANKATHGQRFPPLLSMSEGDFSPKSLTWDREEVEAELVKALEELQIPVHGPQKKTPKVKGPSSRPSSANQRSSRPSSANRPISRPSSANRPASRPSSANWPSSRPSSASFHTVPSDDRQVSPSQSGSPKYGGYDRAALELAYQEAKRAMENKEDVGFLLAPMLLHQEDMWSREKFIMEMEQENEDLENIVDTAESVLQQDMQEQLAAIQATKEAMKKRMALTMTGVIKASTKLKRLKSQAEKKREESGLVLVPRPAKRKQKLNMAKGEWERTLDEQQLKLEIAAKKNTAYRNGFNFWLLMPHTNDFSMLPDDVPKPRDQTEIKLRRKLKGLIGMMGAGVDARKKLEQLEGMESNCEGLQDDELPQLPAASSVEAGTTGSAPTEITCPPR</sequence>
<feature type="compositionally biased region" description="Basic and acidic residues" evidence="4">
    <location>
        <begin position="144"/>
        <end position="153"/>
    </location>
</feature>
<feature type="region of interest" description="Disordered" evidence="4">
    <location>
        <begin position="553"/>
        <end position="591"/>
    </location>
</feature>
<evidence type="ECO:0000256" key="1">
    <source>
        <dbReference type="ARBA" id="ARBA00022737"/>
    </source>
</evidence>
<keyword evidence="2" id="KW-0040">ANK repeat</keyword>
<feature type="domain" description="SAM" evidence="5">
    <location>
        <begin position="13"/>
        <end position="77"/>
    </location>
</feature>
<name>A0A6U7XIV7_9EUGL</name>
<feature type="compositionally biased region" description="Low complexity" evidence="4">
    <location>
        <begin position="174"/>
        <end position="194"/>
    </location>
</feature>
<dbReference type="PANTHER" id="PTHR24174">
    <property type="entry name" value="ANKYRIN REPEAT AND STERILE ALPHA MOTIF DOMAIN-CONTAINING PROTEIN 1"/>
    <property type="match status" value="1"/>
</dbReference>
<gene>
    <name evidence="6" type="ORF">EGYM00392_LOCUS16469</name>
    <name evidence="7" type="ORF">EGYM00392_LOCUS16470</name>
</gene>
<accession>A0A6U7XIV7</accession>
<evidence type="ECO:0000313" key="7">
    <source>
        <dbReference type="EMBL" id="CAD9005382.1"/>
    </source>
</evidence>
<dbReference type="SMART" id="SM00454">
    <property type="entry name" value="SAM"/>
    <property type="match status" value="1"/>
</dbReference>
<evidence type="ECO:0000256" key="4">
    <source>
        <dbReference type="SAM" id="MobiDB-lite"/>
    </source>
</evidence>
<evidence type="ECO:0000313" key="6">
    <source>
        <dbReference type="EMBL" id="CAD9005381.1"/>
    </source>
</evidence>
<protein>
    <recommendedName>
        <fullName evidence="5">SAM domain-containing protein</fullName>
    </recommendedName>
</protein>
<proteinExistence type="predicted"/>
<dbReference type="PANTHER" id="PTHR24174:SF16">
    <property type="entry name" value="CASKIN-2"/>
    <property type="match status" value="1"/>
</dbReference>
<evidence type="ECO:0000259" key="5">
    <source>
        <dbReference type="PROSITE" id="PS50105"/>
    </source>
</evidence>
<organism evidence="6">
    <name type="scientific">Eutreptiella gymnastica</name>
    <dbReference type="NCBI Taxonomy" id="73025"/>
    <lineage>
        <taxon>Eukaryota</taxon>
        <taxon>Discoba</taxon>
        <taxon>Euglenozoa</taxon>
        <taxon>Euglenida</taxon>
        <taxon>Spirocuta</taxon>
        <taxon>Euglenophyceae</taxon>
        <taxon>Eutreptiales</taxon>
        <taxon>Eutreptiaceae</taxon>
        <taxon>Eutreptiella</taxon>
    </lineage>
</organism>
<feature type="region of interest" description="Disordered" evidence="4">
    <location>
        <begin position="122"/>
        <end position="160"/>
    </location>
</feature>
<dbReference type="InterPro" id="IPR033635">
    <property type="entry name" value="ANKS1/Caskin"/>
</dbReference>
<dbReference type="Pfam" id="PF00536">
    <property type="entry name" value="SAM_1"/>
    <property type="match status" value="1"/>
</dbReference>
<reference evidence="6" key="1">
    <citation type="submission" date="2021-01" db="EMBL/GenBank/DDBJ databases">
        <authorList>
            <person name="Corre E."/>
            <person name="Pelletier E."/>
            <person name="Niang G."/>
            <person name="Scheremetjew M."/>
            <person name="Finn R."/>
            <person name="Kale V."/>
            <person name="Holt S."/>
            <person name="Cochrane G."/>
            <person name="Meng A."/>
            <person name="Brown T."/>
            <person name="Cohen L."/>
        </authorList>
    </citation>
    <scope>NUCLEOTIDE SEQUENCE</scope>
    <source>
        <strain evidence="6">NIES-381</strain>
    </source>
</reference>
<feature type="region of interest" description="Disordered" evidence="4">
    <location>
        <begin position="173"/>
        <end position="223"/>
    </location>
</feature>
<dbReference type="PROSITE" id="PS50105">
    <property type="entry name" value="SAM_DOMAIN"/>
    <property type="match status" value="1"/>
</dbReference>
<feature type="compositionally biased region" description="Polar residues" evidence="4">
    <location>
        <begin position="575"/>
        <end position="584"/>
    </location>
</feature>
<evidence type="ECO:0000256" key="2">
    <source>
        <dbReference type="ARBA" id="ARBA00023043"/>
    </source>
</evidence>
<dbReference type="EMBL" id="HBGA01045175">
    <property type="protein sequence ID" value="CAD9005382.1"/>
    <property type="molecule type" value="Transcribed_RNA"/>
</dbReference>
<dbReference type="EMBL" id="HBGA01045174">
    <property type="protein sequence ID" value="CAD9005381.1"/>
    <property type="molecule type" value="Transcribed_RNA"/>
</dbReference>
<evidence type="ECO:0000256" key="3">
    <source>
        <dbReference type="SAM" id="Coils"/>
    </source>
</evidence>
<dbReference type="AlphaFoldDB" id="A0A6U7XIV7"/>
<keyword evidence="3" id="KW-0175">Coiled coil</keyword>
<dbReference type="InterPro" id="IPR001660">
    <property type="entry name" value="SAM"/>
</dbReference>
<keyword evidence="1" id="KW-0677">Repeat</keyword>